<evidence type="ECO:0000313" key="3">
    <source>
        <dbReference type="EMBL" id="QJR11725.1"/>
    </source>
</evidence>
<reference evidence="3 4" key="1">
    <citation type="submission" date="2020-04" db="EMBL/GenBank/DDBJ databases">
        <title>Usitatibacter rugosus gen. nov., sp. nov. and Usitatibacter palustris sp. nov., novel members of Usitatibacteraceae fam. nov. within the order Nitrosomonadales isolated from soil.</title>
        <authorList>
            <person name="Huber K.J."/>
            <person name="Neumann-Schaal M."/>
            <person name="Geppert A."/>
            <person name="Luckner M."/>
            <person name="Wanner G."/>
            <person name="Overmann J."/>
        </authorList>
    </citation>
    <scope>NUCLEOTIDE SEQUENCE [LARGE SCALE GENOMIC DNA]</scope>
    <source>
        <strain evidence="3 4">0125_3</strain>
    </source>
</reference>
<dbReference type="KEGG" id="uru:DSM104443_02807"/>
<evidence type="ECO:0000259" key="2">
    <source>
        <dbReference type="Pfam" id="PF00535"/>
    </source>
</evidence>
<dbReference type="SUPFAM" id="SSF53448">
    <property type="entry name" value="Nucleotide-diphospho-sugar transferases"/>
    <property type="match status" value="1"/>
</dbReference>
<evidence type="ECO:0000256" key="1">
    <source>
        <dbReference type="ARBA" id="ARBA00038494"/>
    </source>
</evidence>
<evidence type="ECO:0000313" key="4">
    <source>
        <dbReference type="Proteomes" id="UP000501534"/>
    </source>
</evidence>
<proteinExistence type="inferred from homology"/>
<dbReference type="Gene3D" id="3.90.550.10">
    <property type="entry name" value="Spore Coat Polysaccharide Biosynthesis Protein SpsA, Chain A"/>
    <property type="match status" value="1"/>
</dbReference>
<name>A0A6M4GXK3_9PROT</name>
<feature type="domain" description="Glycosyltransferase 2-like" evidence="2">
    <location>
        <begin position="2"/>
        <end position="125"/>
    </location>
</feature>
<dbReference type="InterPro" id="IPR001173">
    <property type="entry name" value="Glyco_trans_2-like"/>
</dbReference>
<dbReference type="Pfam" id="PF00535">
    <property type="entry name" value="Glycos_transf_2"/>
    <property type="match status" value="1"/>
</dbReference>
<organism evidence="3 4">
    <name type="scientific">Usitatibacter rugosus</name>
    <dbReference type="NCBI Taxonomy" id="2732067"/>
    <lineage>
        <taxon>Bacteria</taxon>
        <taxon>Pseudomonadati</taxon>
        <taxon>Pseudomonadota</taxon>
        <taxon>Betaproteobacteria</taxon>
        <taxon>Nitrosomonadales</taxon>
        <taxon>Usitatibacteraceae</taxon>
        <taxon>Usitatibacter</taxon>
    </lineage>
</organism>
<keyword evidence="4" id="KW-1185">Reference proteome</keyword>
<dbReference type="AlphaFoldDB" id="A0A6M4GXK3"/>
<gene>
    <name evidence="3" type="ORF">DSM104443_02807</name>
</gene>
<dbReference type="Proteomes" id="UP000501534">
    <property type="component" value="Chromosome"/>
</dbReference>
<dbReference type="EMBL" id="CP053069">
    <property type="protein sequence ID" value="QJR11725.1"/>
    <property type="molecule type" value="Genomic_DNA"/>
</dbReference>
<dbReference type="CDD" id="cd02511">
    <property type="entry name" value="Beta4Glucosyltransferase"/>
    <property type="match status" value="1"/>
</dbReference>
<comment type="similarity">
    <text evidence="1">Belongs to the glycosyltransferase 2 family. WaaE/KdtX subfamily.</text>
</comment>
<dbReference type="PANTHER" id="PTHR43630">
    <property type="entry name" value="POLY-BETA-1,6-N-ACETYL-D-GLUCOSAMINE SYNTHASE"/>
    <property type="match status" value="1"/>
</dbReference>
<accession>A0A6M4GXK3</accession>
<dbReference type="InterPro" id="IPR029044">
    <property type="entry name" value="Nucleotide-diphossugar_trans"/>
</dbReference>
<sequence length="270" mass="30735">MIFTLNEEIHLPGCLQSLSWCDDVIVVDSGSTDRTTAITSDSGARLFVHPFTGFGDQRNWALDNTSPKHPWILILDADERVPPPLAEELKRVSHTTPASIDAYRVKRRFHMWGRWLQHSSLYPTWVVRLVRLGHVRYVNRGHAETQVVDGATADLEFDLIDENLKGIDEWFERQNRYSTKDAEHEIAAERASPSWSGLVNGDPLVRRAALKGIAMRMPGRPLLYFIYAYVLRGGFRDGRDGFVFCMMRALYQGMVVAKKHDIRRRAVAGG</sequence>
<protein>
    <recommendedName>
        <fullName evidence="2">Glycosyltransferase 2-like domain-containing protein</fullName>
    </recommendedName>
</protein>
<dbReference type="PANTHER" id="PTHR43630:SF2">
    <property type="entry name" value="GLYCOSYLTRANSFERASE"/>
    <property type="match status" value="1"/>
</dbReference>